<feature type="domain" description="Glycosyl transferase family 1" evidence="1">
    <location>
        <begin position="230"/>
        <end position="379"/>
    </location>
</feature>
<evidence type="ECO:0000259" key="1">
    <source>
        <dbReference type="Pfam" id="PF00534"/>
    </source>
</evidence>
<keyword evidence="2" id="KW-0808">Transferase</keyword>
<proteinExistence type="predicted"/>
<dbReference type="CDD" id="cd03811">
    <property type="entry name" value="GT4_GT28_WabH-like"/>
    <property type="match status" value="1"/>
</dbReference>
<dbReference type="AlphaFoldDB" id="A0A366ENV6"/>
<dbReference type="Pfam" id="PF00534">
    <property type="entry name" value="Glycos_transf_1"/>
    <property type="match status" value="1"/>
</dbReference>
<dbReference type="InterPro" id="IPR001296">
    <property type="entry name" value="Glyco_trans_1"/>
</dbReference>
<sequence length="398" mass="46280">MKKKLLFMVINMNLGGTEKALLNMIAEIPRGKFEITILMLEKYGELLQSIPCDVNVKYIKDYHKIKDLINTPLHLLSLQYLKDGKYFNSLIITVVYAWTRVRKNKGLLYKYVLKNFPMLNEEYDIAIAYAGPMDFISYFVIKKIKAKKRIQWIHFDINKINFNKTFATKFYNKFDQIFVVSKEGKDKLVNVIPKLRRKIDCFLNILSQDLVRDLSNKDEGFNDAFQGVRILTVGRLSKEKGQDLIVPVLSRLKANGANVRWYCVGEGKEKKKYEKLAHEFKVEHDFILLGSKLNPYPFMKECNIYVQPSRHEGYCITLAEARCFNKPIITTNFTGASEQIKYKETGLIVEFDEMQMFHAIKSIIDNTELADVISSNLKKETINTKKELNKLYSIANKI</sequence>
<dbReference type="PANTHER" id="PTHR12526:SF630">
    <property type="entry name" value="GLYCOSYLTRANSFERASE"/>
    <property type="match status" value="1"/>
</dbReference>
<protein>
    <submittedName>
        <fullName evidence="2">Glycosyltransferase involved in cell wall biosynthesis</fullName>
    </submittedName>
</protein>
<reference evidence="2 3" key="1">
    <citation type="submission" date="2018-06" db="EMBL/GenBank/DDBJ databases">
        <title>Freshwater and sediment microbial communities from various areas in North America, analyzing microbe dynamics in response to fracking.</title>
        <authorList>
            <person name="Lamendella R."/>
        </authorList>
    </citation>
    <scope>NUCLEOTIDE SEQUENCE [LARGE SCALE GENOMIC DNA]</scope>
    <source>
        <strain evidence="2 3">97B</strain>
    </source>
</reference>
<dbReference type="RefSeq" id="WP_113970182.1">
    <property type="nucleotide sequence ID" value="NZ_QNRJ01000010.1"/>
</dbReference>
<name>A0A366ENV6_9BACI</name>
<dbReference type="GO" id="GO:0016757">
    <property type="term" value="F:glycosyltransferase activity"/>
    <property type="evidence" value="ECO:0007669"/>
    <property type="project" value="InterPro"/>
</dbReference>
<evidence type="ECO:0000313" key="2">
    <source>
        <dbReference type="EMBL" id="RBP03155.1"/>
    </source>
</evidence>
<organism evidence="2 3">
    <name type="scientific">Rossellomorea aquimaris</name>
    <dbReference type="NCBI Taxonomy" id="189382"/>
    <lineage>
        <taxon>Bacteria</taxon>
        <taxon>Bacillati</taxon>
        <taxon>Bacillota</taxon>
        <taxon>Bacilli</taxon>
        <taxon>Bacillales</taxon>
        <taxon>Bacillaceae</taxon>
        <taxon>Rossellomorea</taxon>
    </lineage>
</organism>
<evidence type="ECO:0000313" key="3">
    <source>
        <dbReference type="Proteomes" id="UP000252118"/>
    </source>
</evidence>
<gene>
    <name evidence="2" type="ORF">DET59_11037</name>
</gene>
<dbReference type="PANTHER" id="PTHR12526">
    <property type="entry name" value="GLYCOSYLTRANSFERASE"/>
    <property type="match status" value="1"/>
</dbReference>
<dbReference type="SUPFAM" id="SSF53756">
    <property type="entry name" value="UDP-Glycosyltransferase/glycogen phosphorylase"/>
    <property type="match status" value="1"/>
</dbReference>
<accession>A0A366ENV6</accession>
<dbReference type="OrthoDB" id="9813638at2"/>
<dbReference type="Proteomes" id="UP000252118">
    <property type="component" value="Unassembled WGS sequence"/>
</dbReference>
<dbReference type="Gene3D" id="3.40.50.2000">
    <property type="entry name" value="Glycogen Phosphorylase B"/>
    <property type="match status" value="2"/>
</dbReference>
<comment type="caution">
    <text evidence="2">The sequence shown here is derived from an EMBL/GenBank/DDBJ whole genome shotgun (WGS) entry which is preliminary data.</text>
</comment>
<dbReference type="EMBL" id="QNRJ01000010">
    <property type="protein sequence ID" value="RBP03155.1"/>
    <property type="molecule type" value="Genomic_DNA"/>
</dbReference>